<comment type="caution">
    <text evidence="2">The sequence shown here is derived from an EMBL/GenBank/DDBJ whole genome shotgun (WGS) entry which is preliminary data.</text>
</comment>
<evidence type="ECO:0000313" key="2">
    <source>
        <dbReference type="EMBL" id="MBN8660955.1"/>
    </source>
</evidence>
<reference evidence="2" key="1">
    <citation type="submission" date="2021-02" db="EMBL/GenBank/DDBJ databases">
        <title>Genome-Resolved Metagenomics of a Microbial Community Performing Photosynthetic Biological Nutrient Removal.</title>
        <authorList>
            <person name="Mcdaniel E.A."/>
        </authorList>
    </citation>
    <scope>NUCLEOTIDE SEQUENCE</scope>
    <source>
        <strain evidence="2">UWPOB_OBS1</strain>
    </source>
</reference>
<keyword evidence="1" id="KW-0472">Membrane</keyword>
<evidence type="ECO:0000313" key="3">
    <source>
        <dbReference type="Proteomes" id="UP000664277"/>
    </source>
</evidence>
<feature type="transmembrane region" description="Helical" evidence="1">
    <location>
        <begin position="12"/>
        <end position="37"/>
    </location>
</feature>
<keyword evidence="1" id="KW-0812">Transmembrane</keyword>
<keyword evidence="1" id="KW-1133">Transmembrane helix</keyword>
<feature type="transmembrane region" description="Helical" evidence="1">
    <location>
        <begin position="209"/>
        <end position="233"/>
    </location>
</feature>
<sequence length="499" mass="55632">MNLRRALFLTHRWAGIALCVFMALWFASGVVMMYVGYPKLNLQERMQGLPALDPATCCLPVAAALASASVGEVPQAVRLTSIGGRPHYVVRLARNRELAIDGHSGEPVTAVGAELALRSAAAFAPHAQARYRDSVDEDAWTHSKALDRHRPLHRVDVADEARTLLYVSGQTGEVVRDASATERHWGWVGAWLHWLYVFRGGVVDRWWTEIIICTSLAGAVLGFTGLVSGVLRWRRHPYPHGSRSPYRAWLMRWHHWLGLGFGLLLLSWVVSGLLSVNPWKVFDSQARRPQVPSLVLTAGNTADETQRSLRCFASAGLRVREMEWLSLGGERYVLGREGAESTRLLRADGDCLPFAAHDLDALRAVGERMLPNSQVGRSRVQTAYDWHYYDRAPSTMTGHVVRPLPVLVLEFDDPAESWLYLDPRTGGVVQVLDSHLRVKRWLFALLHSWDWKPLLDNRPLWDVLLILGSAGGLLISLSGAVLGWRRLGRGRASPPKSTA</sequence>
<accession>A0A8J7TLE0</accession>
<evidence type="ECO:0000256" key="1">
    <source>
        <dbReference type="SAM" id="Phobius"/>
    </source>
</evidence>
<protein>
    <submittedName>
        <fullName evidence="2">PepSY domain-containing protein</fullName>
    </submittedName>
</protein>
<name>A0A8J7TLE0_9BACT</name>
<feature type="transmembrane region" description="Helical" evidence="1">
    <location>
        <begin position="253"/>
        <end position="274"/>
    </location>
</feature>
<dbReference type="PANTHER" id="PTHR34219">
    <property type="entry name" value="IRON-REGULATED INNER MEMBRANE PROTEIN-RELATED"/>
    <property type="match status" value="1"/>
</dbReference>
<organism evidence="2 3">
    <name type="scientific">Candidatus Obscuribacter phosphatis</name>
    <dbReference type="NCBI Taxonomy" id="1906157"/>
    <lineage>
        <taxon>Bacteria</taxon>
        <taxon>Bacillati</taxon>
        <taxon>Candidatus Melainabacteria</taxon>
        <taxon>Candidatus Obscuribacterales</taxon>
        <taxon>Candidatus Obscuribacteraceae</taxon>
        <taxon>Candidatus Obscuribacter</taxon>
    </lineage>
</organism>
<dbReference type="PANTHER" id="PTHR34219:SF6">
    <property type="entry name" value="BLR3280 PROTEIN"/>
    <property type="match status" value="1"/>
</dbReference>
<proteinExistence type="predicted"/>
<feature type="transmembrane region" description="Helical" evidence="1">
    <location>
        <begin position="463"/>
        <end position="484"/>
    </location>
</feature>
<dbReference type="EMBL" id="JAFLCK010000015">
    <property type="protein sequence ID" value="MBN8660955.1"/>
    <property type="molecule type" value="Genomic_DNA"/>
</dbReference>
<dbReference type="AlphaFoldDB" id="A0A8J7TLE0"/>
<dbReference type="InterPro" id="IPR005625">
    <property type="entry name" value="PepSY-ass_TM"/>
</dbReference>
<dbReference type="Proteomes" id="UP000664277">
    <property type="component" value="Unassembled WGS sequence"/>
</dbReference>
<gene>
    <name evidence="2" type="ORF">J0M35_11355</name>
</gene>